<evidence type="ECO:0000256" key="3">
    <source>
        <dbReference type="ARBA" id="ARBA00022729"/>
    </source>
</evidence>
<dbReference type="PANTHER" id="PTHR38776:SF1">
    <property type="entry name" value="MLTA-INTERACTING PROTEIN-RELATED"/>
    <property type="match status" value="1"/>
</dbReference>
<dbReference type="AlphaFoldDB" id="A0A9X2WK56"/>
<comment type="similarity">
    <text evidence="2">Belongs to the MipA/OmpV family.</text>
</comment>
<evidence type="ECO:0000256" key="5">
    <source>
        <dbReference type="ARBA" id="ARBA00023237"/>
    </source>
</evidence>
<evidence type="ECO:0000256" key="2">
    <source>
        <dbReference type="ARBA" id="ARBA00005722"/>
    </source>
</evidence>
<dbReference type="InterPro" id="IPR010583">
    <property type="entry name" value="MipA"/>
</dbReference>
<organism evidence="7 8">
    <name type="scientific">Shewanella holmiensis</name>
    <dbReference type="NCBI Taxonomy" id="2952222"/>
    <lineage>
        <taxon>Bacteria</taxon>
        <taxon>Pseudomonadati</taxon>
        <taxon>Pseudomonadota</taxon>
        <taxon>Gammaproteobacteria</taxon>
        <taxon>Alteromonadales</taxon>
        <taxon>Shewanellaceae</taxon>
        <taxon>Shewanella</taxon>
    </lineage>
</organism>
<dbReference type="GO" id="GO:0009252">
    <property type="term" value="P:peptidoglycan biosynthetic process"/>
    <property type="evidence" value="ECO:0007669"/>
    <property type="project" value="TreeGrafter"/>
</dbReference>
<keyword evidence="4" id="KW-0472">Membrane</keyword>
<feature type="signal peptide" evidence="6">
    <location>
        <begin position="1"/>
        <end position="22"/>
    </location>
</feature>
<evidence type="ECO:0000256" key="6">
    <source>
        <dbReference type="SAM" id="SignalP"/>
    </source>
</evidence>
<proteinExistence type="inferred from homology"/>
<dbReference type="GO" id="GO:0009279">
    <property type="term" value="C:cell outer membrane"/>
    <property type="evidence" value="ECO:0007669"/>
    <property type="project" value="UniProtKB-SubCell"/>
</dbReference>
<gene>
    <name evidence="7" type="ORF">NE535_03750</name>
</gene>
<evidence type="ECO:0000313" key="8">
    <source>
        <dbReference type="Proteomes" id="UP001155546"/>
    </source>
</evidence>
<keyword evidence="8" id="KW-1185">Reference proteome</keyword>
<dbReference type="EMBL" id="JAMTCD010000003">
    <property type="protein sequence ID" value="MCT7940914.1"/>
    <property type="molecule type" value="Genomic_DNA"/>
</dbReference>
<comment type="caution">
    <text evidence="7">The sequence shown here is derived from an EMBL/GenBank/DDBJ whole genome shotgun (WGS) entry which is preliminary data.</text>
</comment>
<dbReference type="RefSeq" id="WP_261297349.1">
    <property type="nucleotide sequence ID" value="NZ_JAMTCD010000003.1"/>
</dbReference>
<evidence type="ECO:0000313" key="7">
    <source>
        <dbReference type="EMBL" id="MCT7940914.1"/>
    </source>
</evidence>
<dbReference type="PANTHER" id="PTHR38776">
    <property type="entry name" value="MLTA-INTERACTING PROTEIN-RELATED"/>
    <property type="match status" value="1"/>
</dbReference>
<keyword evidence="5" id="KW-0998">Cell outer membrane</keyword>
<evidence type="ECO:0000256" key="1">
    <source>
        <dbReference type="ARBA" id="ARBA00004442"/>
    </source>
</evidence>
<sequence>MLKYIRNVLLFLIATPASMALAKAEPVCLTSSDCITQGEWDISLAVGYGKKTNPLQDYDDIPLYVLPSIAYYGEQWFFDNGNLGYSLKEAERFSINLVTSYSDDRAFFYDWDPSNLFLSGDRTSADVNIMPMRTMSREITEPPKVFEELESRHFTFYGGIEAFYYARWGFLKFAYAHDLLNVHNGETLHFSWNYGIAIEQWVFDAALRADWKSAEVIQYYYGVRESENSYWSEHYRADSGWNTGLELTTRYIINEQWNILMAYRYTGLSDEIKDSPLVNEDNSQSYFVGAAYRF</sequence>
<comment type="subcellular location">
    <subcellularLocation>
        <location evidence="1">Cell outer membrane</location>
    </subcellularLocation>
</comment>
<evidence type="ECO:0000256" key="4">
    <source>
        <dbReference type="ARBA" id="ARBA00023136"/>
    </source>
</evidence>
<reference evidence="7" key="1">
    <citation type="journal article" date="2023" name="Int. J. Syst. Evol. Microbiol.">
        <title>&lt;i&gt;Shewanella septentrionalis&lt;/i&gt; sp. nov. and &lt;i&gt;Shewanella holmiensis&lt;/i&gt; sp. nov., isolated from Baltic Sea water and sediments.</title>
        <authorList>
            <person name="Martin-Rodriguez A.J."/>
            <person name="Thorell K."/>
            <person name="Joffre E."/>
            <person name="Jensie-Markopoulos S."/>
            <person name="Moore E.R.B."/>
            <person name="Sjoling A."/>
        </authorList>
    </citation>
    <scope>NUCLEOTIDE SEQUENCE</scope>
    <source>
        <strain evidence="7">SP1S2-7</strain>
    </source>
</reference>
<keyword evidence="3 6" id="KW-0732">Signal</keyword>
<dbReference type="Proteomes" id="UP001155546">
    <property type="component" value="Unassembled WGS sequence"/>
</dbReference>
<feature type="chain" id="PRO_5040885005" evidence="6">
    <location>
        <begin position="23"/>
        <end position="294"/>
    </location>
</feature>
<accession>A0A9X2WK56</accession>
<protein>
    <submittedName>
        <fullName evidence="7">MipA/OmpV family protein</fullName>
    </submittedName>
</protein>
<dbReference type="Pfam" id="PF06629">
    <property type="entry name" value="MipA"/>
    <property type="match status" value="1"/>
</dbReference>
<name>A0A9X2WK56_9GAMM</name>